<gene>
    <name evidence="1" type="ORF">PACLA_8A081061</name>
</gene>
<comment type="caution">
    <text evidence="1">The sequence shown here is derived from an EMBL/GenBank/DDBJ whole genome shotgun (WGS) entry which is preliminary data.</text>
</comment>
<dbReference type="Proteomes" id="UP001152795">
    <property type="component" value="Unassembled WGS sequence"/>
</dbReference>
<dbReference type="EMBL" id="CACRXK020014054">
    <property type="protein sequence ID" value="CAB4026182.1"/>
    <property type="molecule type" value="Genomic_DNA"/>
</dbReference>
<sequence>MARRYVAFLPKSIRVYHRGDHTCPAKPVVQKPVREIKRQLTENPQLTPSTIQSNLIVSQMRQGKDWNSIEETARNIMDKKWLSNQKQKIKDSNQPHGHNFEAVAHFKQYADQRDPYYVYTMNDRRENPSKPSHVFKSSKLKAQFALNMDCATSENKLSDEFCFFDGKVK</sequence>
<accession>A0A6S7KFF9</accession>
<proteinExistence type="predicted"/>
<dbReference type="OrthoDB" id="10048910at2759"/>
<keyword evidence="2" id="KW-1185">Reference proteome</keyword>
<evidence type="ECO:0000313" key="1">
    <source>
        <dbReference type="EMBL" id="CAB4026182.1"/>
    </source>
</evidence>
<protein>
    <submittedName>
        <fullName evidence="1">Uncharacterized protein</fullName>
    </submittedName>
</protein>
<evidence type="ECO:0000313" key="2">
    <source>
        <dbReference type="Proteomes" id="UP001152795"/>
    </source>
</evidence>
<name>A0A6S7KFF9_PARCT</name>
<reference evidence="1" key="1">
    <citation type="submission" date="2020-04" db="EMBL/GenBank/DDBJ databases">
        <authorList>
            <person name="Alioto T."/>
            <person name="Alioto T."/>
            <person name="Gomez Garrido J."/>
        </authorList>
    </citation>
    <scope>NUCLEOTIDE SEQUENCE</scope>
    <source>
        <strain evidence="1">A484AB</strain>
    </source>
</reference>
<dbReference type="AlphaFoldDB" id="A0A6S7KFF9"/>
<organism evidence="1 2">
    <name type="scientific">Paramuricea clavata</name>
    <name type="common">Red gorgonian</name>
    <name type="synonym">Violescent sea-whip</name>
    <dbReference type="NCBI Taxonomy" id="317549"/>
    <lineage>
        <taxon>Eukaryota</taxon>
        <taxon>Metazoa</taxon>
        <taxon>Cnidaria</taxon>
        <taxon>Anthozoa</taxon>
        <taxon>Octocorallia</taxon>
        <taxon>Malacalcyonacea</taxon>
        <taxon>Plexauridae</taxon>
        <taxon>Paramuricea</taxon>
    </lineage>
</organism>